<dbReference type="AlphaFoldDB" id="A0A413VIT0"/>
<evidence type="ECO:0000256" key="1">
    <source>
        <dbReference type="ARBA" id="ARBA00022614"/>
    </source>
</evidence>
<keyword evidence="1" id="KW-0433">Leucine-rich repeat</keyword>
<keyword evidence="2" id="KW-0677">Repeat</keyword>
<gene>
    <name evidence="3" type="ORF">DW888_15815</name>
</gene>
<dbReference type="PANTHER" id="PTHR48051:SF1">
    <property type="entry name" value="RAS SUPPRESSOR PROTEIN 1"/>
    <property type="match status" value="1"/>
</dbReference>
<dbReference type="InterPro" id="IPR038711">
    <property type="entry name" value="LRR_N_sf"/>
</dbReference>
<dbReference type="Gene3D" id="3.80.10.10">
    <property type="entry name" value="Ribonuclease Inhibitor"/>
    <property type="match status" value="1"/>
</dbReference>
<comment type="caution">
    <text evidence="3">The sequence shown here is derived from an EMBL/GenBank/DDBJ whole genome shotgun (WGS) entry which is preliminary data.</text>
</comment>
<evidence type="ECO:0000313" key="3">
    <source>
        <dbReference type="EMBL" id="RHB33476.1"/>
    </source>
</evidence>
<dbReference type="RefSeq" id="WP_122201964.1">
    <property type="nucleotide sequence ID" value="NZ_CABJFV010000015.1"/>
</dbReference>
<evidence type="ECO:0000256" key="2">
    <source>
        <dbReference type="ARBA" id="ARBA00022737"/>
    </source>
</evidence>
<dbReference type="GO" id="GO:0005737">
    <property type="term" value="C:cytoplasm"/>
    <property type="evidence" value="ECO:0007669"/>
    <property type="project" value="TreeGrafter"/>
</dbReference>
<dbReference type="SUPFAM" id="SSF52058">
    <property type="entry name" value="L domain-like"/>
    <property type="match status" value="1"/>
</dbReference>
<evidence type="ECO:0000313" key="4">
    <source>
        <dbReference type="Proteomes" id="UP000284379"/>
    </source>
</evidence>
<reference evidence="3 4" key="1">
    <citation type="submission" date="2018-08" db="EMBL/GenBank/DDBJ databases">
        <title>A genome reference for cultivated species of the human gut microbiota.</title>
        <authorList>
            <person name="Zou Y."/>
            <person name="Xue W."/>
            <person name="Luo G."/>
        </authorList>
    </citation>
    <scope>NUCLEOTIDE SEQUENCE [LARGE SCALE GENOMIC DNA]</scope>
    <source>
        <strain evidence="3 4">AM40-30BH</strain>
    </source>
</reference>
<sequence>MRKIKNILAIVWAACFLLVLISACKEDDKDALLPNQGEICFQFTKITTYTLADLDDIATVKIVLEKDGAKIELPSCPLTGNTELLSTEKVRLEEGHYKLLSYRAFGKDANLIENLDIILTEDNEFDVKVGELQEYILPVKIKTVVDPTNNYTNVLFAICKEVLGDDRSKWPPSWDVEETLDTWAGLSFETDDYGNLLYITELNIDGDGNLPEFKHMKKLSRAIINFPSMAGLHISNCDLEELPDNMGESRIASIIIENTNFSTFPKSFRDMKKLNDLTLINNKVTELPESIGEIKTLRTIDVINEKVSKIPASIVNLTELVSLRFMNTEISELPDVFDQLYKISTLDMRNNKNLKSLPPSIANTVIGEEGNRTRKYLRGMLLDGCSFTSIPKEVQHENMQLLSMADNQIQSVTKEELEKMPNLHSLILDGNKLPSFPAVKSDKLLMLSLINCGLKAADIDRSNLPNLRFLFMTQEEYDAVMKGYEVNAAYLLK</sequence>
<protein>
    <recommendedName>
        <fullName evidence="5">Leucine-rich repeat domain-containing protein</fullName>
    </recommendedName>
</protein>
<dbReference type="PROSITE" id="PS51257">
    <property type="entry name" value="PROKAR_LIPOPROTEIN"/>
    <property type="match status" value="1"/>
</dbReference>
<organism evidence="3 4">
    <name type="scientific">Bacteroides nordii</name>
    <dbReference type="NCBI Taxonomy" id="291645"/>
    <lineage>
        <taxon>Bacteria</taxon>
        <taxon>Pseudomonadati</taxon>
        <taxon>Bacteroidota</taxon>
        <taxon>Bacteroidia</taxon>
        <taxon>Bacteroidales</taxon>
        <taxon>Bacteroidaceae</taxon>
        <taxon>Bacteroides</taxon>
    </lineage>
</organism>
<accession>A0A413VIT0</accession>
<name>A0A413VIT0_9BACE</name>
<dbReference type="EMBL" id="QSGO01000015">
    <property type="protein sequence ID" value="RHB33476.1"/>
    <property type="molecule type" value="Genomic_DNA"/>
</dbReference>
<dbReference type="PANTHER" id="PTHR48051">
    <property type="match status" value="1"/>
</dbReference>
<dbReference type="Proteomes" id="UP000284379">
    <property type="component" value="Unassembled WGS sequence"/>
</dbReference>
<evidence type="ECO:0008006" key="5">
    <source>
        <dbReference type="Google" id="ProtNLM"/>
    </source>
</evidence>
<dbReference type="InterPro" id="IPR032675">
    <property type="entry name" value="LRR_dom_sf"/>
</dbReference>
<dbReference type="InterPro" id="IPR050216">
    <property type="entry name" value="LRR_domain-containing"/>
</dbReference>
<dbReference type="Gene3D" id="2.60.40.3540">
    <property type="entry name" value="Domain of unknown function DUF4458"/>
    <property type="match status" value="1"/>
</dbReference>
<proteinExistence type="predicted"/>